<dbReference type="GO" id="GO:0043565">
    <property type="term" value="F:sequence-specific DNA binding"/>
    <property type="evidence" value="ECO:0007669"/>
    <property type="project" value="TreeGrafter"/>
</dbReference>
<dbReference type="RefSeq" id="WP_013628065.1">
    <property type="nucleotide sequence ID" value="NC_015174.1"/>
</dbReference>
<dbReference type="EMBL" id="CP002546">
    <property type="protein sequence ID" value="ADY59338.1"/>
    <property type="molecule type" value="Genomic_DNA"/>
</dbReference>
<dbReference type="NCBIfam" id="NF047646">
    <property type="entry name" value="REP_Tyr_transpos"/>
    <property type="match status" value="1"/>
</dbReference>
<keyword evidence="3" id="KW-1185">Reference proteome</keyword>
<organism evidence="2 3">
    <name type="scientific">Rubinisphaera brasiliensis (strain ATCC 49424 / DSM 5305 / JCM 21570 / IAM 15109 / NBRC 103401 / IFAM 1448)</name>
    <name type="common">Planctomyces brasiliensis</name>
    <dbReference type="NCBI Taxonomy" id="756272"/>
    <lineage>
        <taxon>Bacteria</taxon>
        <taxon>Pseudomonadati</taxon>
        <taxon>Planctomycetota</taxon>
        <taxon>Planctomycetia</taxon>
        <taxon>Planctomycetales</taxon>
        <taxon>Planctomycetaceae</taxon>
        <taxon>Rubinisphaera</taxon>
    </lineage>
</organism>
<accession>F0SFD1</accession>
<dbReference type="InterPro" id="IPR052715">
    <property type="entry name" value="RAYT_transposase"/>
</dbReference>
<dbReference type="STRING" id="756272.Plabr_1727"/>
<reference evidence="3" key="1">
    <citation type="submission" date="2011-02" db="EMBL/GenBank/DDBJ databases">
        <title>The complete genome of Planctomyces brasiliensis DSM 5305.</title>
        <authorList>
            <person name="Lucas S."/>
            <person name="Copeland A."/>
            <person name="Lapidus A."/>
            <person name="Bruce D."/>
            <person name="Goodwin L."/>
            <person name="Pitluck S."/>
            <person name="Kyrpides N."/>
            <person name="Mavromatis K."/>
            <person name="Pagani I."/>
            <person name="Ivanova N."/>
            <person name="Ovchinnikova G."/>
            <person name="Lu M."/>
            <person name="Detter J.C."/>
            <person name="Han C."/>
            <person name="Land M."/>
            <person name="Hauser L."/>
            <person name="Markowitz V."/>
            <person name="Cheng J.-F."/>
            <person name="Hugenholtz P."/>
            <person name="Woyke T."/>
            <person name="Wu D."/>
            <person name="Tindall B."/>
            <person name="Pomrenke H.G."/>
            <person name="Brambilla E."/>
            <person name="Klenk H.-P."/>
            <person name="Eisen J.A."/>
        </authorList>
    </citation>
    <scope>NUCLEOTIDE SEQUENCE [LARGE SCALE GENOMIC DNA]</scope>
    <source>
        <strain evidence="3">ATCC 49424 / DSM 5305 / JCM 21570 / NBRC 103401 / IFAM 1448</strain>
    </source>
</reference>
<dbReference type="Gene3D" id="3.30.70.1290">
    <property type="entry name" value="Transposase IS200-like"/>
    <property type="match status" value="1"/>
</dbReference>
<dbReference type="KEGG" id="pbs:Plabr_1727"/>
<sequence length="190" mass="22257">MKSHRKQCRRFNDRGHAHFLTFSCFKRRPFLSKERSREWRCEAMATARDRHGFHLWAYVIMPEHVHLLLWPAQEIYSVSAILKTIKQSVNRKAISYVQKNAPGFLKQMEDRQPNGNLSHRFWQRGGGFDANLTEPKKIWNTIDYIHANPVRRNLCLRPTDWKWSSAAEMDSPGTGVLPLDLQSLPRMEAG</sequence>
<dbReference type="HOGENOM" id="CLU_068226_5_0_0"/>
<dbReference type="GO" id="GO:0004803">
    <property type="term" value="F:transposase activity"/>
    <property type="evidence" value="ECO:0007669"/>
    <property type="project" value="InterPro"/>
</dbReference>
<dbReference type="InterPro" id="IPR036515">
    <property type="entry name" value="Transposase_17_sf"/>
</dbReference>
<dbReference type="Proteomes" id="UP000006860">
    <property type="component" value="Chromosome"/>
</dbReference>
<dbReference type="SUPFAM" id="SSF143422">
    <property type="entry name" value="Transposase IS200-like"/>
    <property type="match status" value="1"/>
</dbReference>
<dbReference type="eggNOG" id="COG1943">
    <property type="taxonomic scope" value="Bacteria"/>
</dbReference>
<evidence type="ECO:0000259" key="1">
    <source>
        <dbReference type="SMART" id="SM01321"/>
    </source>
</evidence>
<name>F0SFD1_RUBBR</name>
<dbReference type="InterPro" id="IPR002686">
    <property type="entry name" value="Transposase_17"/>
</dbReference>
<dbReference type="SMART" id="SM01321">
    <property type="entry name" value="Y1_Tnp"/>
    <property type="match status" value="1"/>
</dbReference>
<feature type="domain" description="Transposase IS200-like" evidence="1">
    <location>
        <begin position="13"/>
        <end position="148"/>
    </location>
</feature>
<protein>
    <recommendedName>
        <fullName evidence="1">Transposase IS200-like domain-containing protein</fullName>
    </recommendedName>
</protein>
<proteinExistence type="predicted"/>
<dbReference type="PANTHER" id="PTHR36966">
    <property type="entry name" value="REP-ASSOCIATED TYROSINE TRANSPOSASE"/>
    <property type="match status" value="1"/>
</dbReference>
<dbReference type="Pfam" id="PF01797">
    <property type="entry name" value="Y1_Tnp"/>
    <property type="match status" value="1"/>
</dbReference>
<dbReference type="PANTHER" id="PTHR36966:SF1">
    <property type="entry name" value="REP-ASSOCIATED TYROSINE TRANSPOSASE"/>
    <property type="match status" value="1"/>
</dbReference>
<evidence type="ECO:0000313" key="2">
    <source>
        <dbReference type="EMBL" id="ADY59338.1"/>
    </source>
</evidence>
<gene>
    <name evidence="2" type="ordered locus">Plabr_1727</name>
</gene>
<evidence type="ECO:0000313" key="3">
    <source>
        <dbReference type="Proteomes" id="UP000006860"/>
    </source>
</evidence>
<dbReference type="GO" id="GO:0006313">
    <property type="term" value="P:DNA transposition"/>
    <property type="evidence" value="ECO:0007669"/>
    <property type="project" value="InterPro"/>
</dbReference>
<dbReference type="AlphaFoldDB" id="F0SFD1"/>